<accession>A0ABW0P0E8</accession>
<dbReference type="Pfam" id="PF13692">
    <property type="entry name" value="Glyco_trans_1_4"/>
    <property type="match status" value="1"/>
</dbReference>
<dbReference type="Pfam" id="PF13439">
    <property type="entry name" value="Glyco_transf_4"/>
    <property type="match status" value="1"/>
</dbReference>
<feature type="domain" description="Glycosyltransferase subfamily 4-like N-terminal" evidence="1">
    <location>
        <begin position="14"/>
        <end position="155"/>
    </location>
</feature>
<evidence type="ECO:0000313" key="2">
    <source>
        <dbReference type="EMBL" id="MFC5505721.1"/>
    </source>
</evidence>
<evidence type="ECO:0000313" key="3">
    <source>
        <dbReference type="Proteomes" id="UP001596060"/>
    </source>
</evidence>
<proteinExistence type="predicted"/>
<comment type="caution">
    <text evidence="2">The sequence shown here is derived from an EMBL/GenBank/DDBJ whole genome shotgun (WGS) entry which is preliminary data.</text>
</comment>
<keyword evidence="2" id="KW-0328">Glycosyltransferase</keyword>
<dbReference type="PANTHER" id="PTHR12526">
    <property type="entry name" value="GLYCOSYLTRANSFERASE"/>
    <property type="match status" value="1"/>
</dbReference>
<organism evidence="2 3">
    <name type="scientific">Bosea massiliensis</name>
    <dbReference type="NCBI Taxonomy" id="151419"/>
    <lineage>
        <taxon>Bacteria</taxon>
        <taxon>Pseudomonadati</taxon>
        <taxon>Pseudomonadota</taxon>
        <taxon>Alphaproteobacteria</taxon>
        <taxon>Hyphomicrobiales</taxon>
        <taxon>Boseaceae</taxon>
        <taxon>Bosea</taxon>
    </lineage>
</organism>
<dbReference type="SUPFAM" id="SSF53756">
    <property type="entry name" value="UDP-Glycosyltransferase/glycogen phosphorylase"/>
    <property type="match status" value="1"/>
</dbReference>
<dbReference type="InterPro" id="IPR028098">
    <property type="entry name" value="Glyco_trans_4-like_N"/>
</dbReference>
<protein>
    <submittedName>
        <fullName evidence="2">Glycosyltransferase family 4 protein</fullName>
        <ecNumber evidence="2">2.4.-.-</ecNumber>
    </submittedName>
</protein>
<dbReference type="Gene3D" id="3.40.50.2000">
    <property type="entry name" value="Glycogen Phosphorylase B"/>
    <property type="match status" value="2"/>
</dbReference>
<dbReference type="CDD" id="cd03801">
    <property type="entry name" value="GT4_PimA-like"/>
    <property type="match status" value="1"/>
</dbReference>
<reference evidence="3" key="1">
    <citation type="journal article" date="2019" name="Int. J. Syst. Evol. Microbiol.">
        <title>The Global Catalogue of Microorganisms (GCM) 10K type strain sequencing project: providing services to taxonomists for standard genome sequencing and annotation.</title>
        <authorList>
            <consortium name="The Broad Institute Genomics Platform"/>
            <consortium name="The Broad Institute Genome Sequencing Center for Infectious Disease"/>
            <person name="Wu L."/>
            <person name="Ma J."/>
        </authorList>
    </citation>
    <scope>NUCLEOTIDE SEQUENCE [LARGE SCALE GENOMIC DNA]</scope>
    <source>
        <strain evidence="3">CCUG 43117</strain>
    </source>
</reference>
<dbReference type="RefSeq" id="WP_067254329.1">
    <property type="nucleotide sequence ID" value="NZ_JBHSLU010000021.1"/>
</dbReference>
<dbReference type="Proteomes" id="UP001596060">
    <property type="component" value="Unassembled WGS sequence"/>
</dbReference>
<dbReference type="EMBL" id="JBHSLU010000021">
    <property type="protein sequence ID" value="MFC5505721.1"/>
    <property type="molecule type" value="Genomic_DNA"/>
</dbReference>
<evidence type="ECO:0000259" key="1">
    <source>
        <dbReference type="Pfam" id="PF13439"/>
    </source>
</evidence>
<dbReference type="PANTHER" id="PTHR12526:SF630">
    <property type="entry name" value="GLYCOSYLTRANSFERASE"/>
    <property type="match status" value="1"/>
</dbReference>
<gene>
    <name evidence="2" type="ORF">ACFPN9_10665</name>
</gene>
<dbReference type="EC" id="2.4.-.-" evidence="2"/>
<name>A0ABW0P0E8_9HYPH</name>
<keyword evidence="2" id="KW-0808">Transferase</keyword>
<dbReference type="GO" id="GO:0016757">
    <property type="term" value="F:glycosyltransferase activity"/>
    <property type="evidence" value="ECO:0007669"/>
    <property type="project" value="UniProtKB-KW"/>
</dbReference>
<sequence>MRILHLLNHTTKSNGHVHAAVDLACEQSRLGHAVAIASGGGDFDALLASNGVETFRIDHHRKPATLLKSGWALRRLLRGWRADLVHAHMMTSAVLAWPVCKLAAVPLVTTVHNAFEKSAILMRVGTRVIAVSAAVGASMQQRGIPSAKLRVVLNGTIGSARLAERETQPAALGSPSILFVGGLHPRKGLPDLFAAFEQVHRRHPHAHLYIVGEGPYSETYRDIVAGLFCRDAVHFEGSQWDPFPWMLGADIFVLPSHADPAPLVLSEAREAGCAVVATSVDGIPELLEKGEAGVLVPARDPDALAVALCQLIDEPGAIRDWRARSQRRIDHLRISRVARETFGVYEDAIRQSGRLAGPGVSHSNRTA</sequence>
<keyword evidence="3" id="KW-1185">Reference proteome</keyword>